<reference evidence="2" key="1">
    <citation type="submission" date="2018-02" db="EMBL/GenBank/DDBJ databases">
        <title>Rhizophora mucronata_Transcriptome.</title>
        <authorList>
            <person name="Meera S.P."/>
            <person name="Sreeshan A."/>
            <person name="Augustine A."/>
        </authorList>
    </citation>
    <scope>NUCLEOTIDE SEQUENCE</scope>
    <source>
        <tissue evidence="2">Leaf</tissue>
    </source>
</reference>
<organism evidence="2">
    <name type="scientific">Rhizophora mucronata</name>
    <name type="common">Asiatic mangrove</name>
    <dbReference type="NCBI Taxonomy" id="61149"/>
    <lineage>
        <taxon>Eukaryota</taxon>
        <taxon>Viridiplantae</taxon>
        <taxon>Streptophyta</taxon>
        <taxon>Embryophyta</taxon>
        <taxon>Tracheophyta</taxon>
        <taxon>Spermatophyta</taxon>
        <taxon>Magnoliopsida</taxon>
        <taxon>eudicotyledons</taxon>
        <taxon>Gunneridae</taxon>
        <taxon>Pentapetalae</taxon>
        <taxon>rosids</taxon>
        <taxon>fabids</taxon>
        <taxon>Malpighiales</taxon>
        <taxon>Rhizophoraceae</taxon>
        <taxon>Rhizophora</taxon>
    </lineage>
</organism>
<name>A0A2P2LJ71_RHIMU</name>
<dbReference type="AlphaFoldDB" id="A0A2P2LJ71"/>
<accession>A0A2P2LJ71</accession>
<proteinExistence type="predicted"/>
<keyword evidence="1" id="KW-0812">Transmembrane</keyword>
<keyword evidence="1" id="KW-0472">Membrane</keyword>
<evidence type="ECO:0000256" key="1">
    <source>
        <dbReference type="SAM" id="Phobius"/>
    </source>
</evidence>
<keyword evidence="1" id="KW-1133">Transmembrane helix</keyword>
<sequence>MPMQIMIVSFSQLRELLQIMERSYIYLLFLNMFVLAYAKIWLGGGHLQLGVNMSFQRFSFQLASRISDLSLTRSLKRDFCIFSLEYAN</sequence>
<dbReference type="EMBL" id="GGEC01037541">
    <property type="protein sequence ID" value="MBX18025.1"/>
    <property type="molecule type" value="Transcribed_RNA"/>
</dbReference>
<evidence type="ECO:0000313" key="2">
    <source>
        <dbReference type="EMBL" id="MBX18025.1"/>
    </source>
</evidence>
<feature type="transmembrane region" description="Helical" evidence="1">
    <location>
        <begin position="24"/>
        <end position="42"/>
    </location>
</feature>
<protein>
    <submittedName>
        <fullName evidence="2">Uncharacterized protein</fullName>
    </submittedName>
</protein>